<keyword evidence="9" id="KW-0249">Electron transport</keyword>
<dbReference type="PANTHER" id="PTHR15223:SF1">
    <property type="entry name" value="NADH DEHYDROGENASE [UBIQUINONE] 1 BETA SUBCOMPLEX SUBUNIT 2, MITOCHONDRIAL"/>
    <property type="match status" value="1"/>
</dbReference>
<reference evidence="12" key="2">
    <citation type="submission" date="2023-03" db="EMBL/GenBank/DDBJ databases">
        <authorList>
            <person name="Inwood S.N."/>
            <person name="Skelly J.G."/>
            <person name="Guhlin J."/>
            <person name="Harrop T.W.R."/>
            <person name="Goldson S.G."/>
            <person name="Dearden P.K."/>
        </authorList>
    </citation>
    <scope>NUCLEOTIDE SEQUENCE</scope>
    <source>
        <strain evidence="12">Lincoln</strain>
        <tissue evidence="12">Whole body</tissue>
    </source>
</reference>
<comment type="subunit">
    <text evidence="4">Complex I is composed of 45 different subunits.</text>
</comment>
<keyword evidence="5" id="KW-0813">Transport</keyword>
<sequence>MIVSRGIRLIKNASIIAKQKFSSNMMQIRNSGHEVAYREVPDPPRHEVIFAELGAGFMWWWVFWHLWHDWGHIVGEFEYPDSSKWTDEELGIPPDDFD</sequence>
<evidence type="ECO:0008006" key="14">
    <source>
        <dbReference type="Google" id="ProtNLM"/>
    </source>
</evidence>
<dbReference type="AlphaFoldDB" id="A0AA39FZ04"/>
<protein>
    <recommendedName>
        <fullName evidence="14">NADH dehydrogenase [ubiquinone] 1 beta subcomplex subunit 2, mitochondrial</fullName>
    </recommendedName>
</protein>
<evidence type="ECO:0000313" key="13">
    <source>
        <dbReference type="Proteomes" id="UP001168972"/>
    </source>
</evidence>
<proteinExistence type="inferred from homology"/>
<dbReference type="GO" id="GO:0045271">
    <property type="term" value="C:respiratory chain complex I"/>
    <property type="evidence" value="ECO:0007669"/>
    <property type="project" value="InterPro"/>
</dbReference>
<keyword evidence="6" id="KW-0679">Respiratory chain</keyword>
<accession>A0AA39FZ04</accession>
<reference evidence="12" key="1">
    <citation type="journal article" date="2023" name="bioRxiv">
        <title>Scaffold-level genome assemblies of two parasitoid biocontrol wasps reveal the parthenogenesis mechanism and an associated novel virus.</title>
        <authorList>
            <person name="Inwood S."/>
            <person name="Skelly J."/>
            <person name="Guhlin J."/>
            <person name="Harrop T."/>
            <person name="Goldson S."/>
            <person name="Dearden P."/>
        </authorList>
    </citation>
    <scope>NUCLEOTIDE SEQUENCE</scope>
    <source>
        <strain evidence="12">Lincoln</strain>
        <tissue evidence="12">Whole body</tissue>
    </source>
</reference>
<organism evidence="12 13">
    <name type="scientific">Microctonus hyperodae</name>
    <name type="common">Parasitoid wasp</name>
    <dbReference type="NCBI Taxonomy" id="165561"/>
    <lineage>
        <taxon>Eukaryota</taxon>
        <taxon>Metazoa</taxon>
        <taxon>Ecdysozoa</taxon>
        <taxon>Arthropoda</taxon>
        <taxon>Hexapoda</taxon>
        <taxon>Insecta</taxon>
        <taxon>Pterygota</taxon>
        <taxon>Neoptera</taxon>
        <taxon>Endopterygota</taxon>
        <taxon>Hymenoptera</taxon>
        <taxon>Apocrita</taxon>
        <taxon>Ichneumonoidea</taxon>
        <taxon>Braconidae</taxon>
        <taxon>Euphorinae</taxon>
        <taxon>Microctonus</taxon>
    </lineage>
</organism>
<dbReference type="Pfam" id="PF14813">
    <property type="entry name" value="NADH_B2"/>
    <property type="match status" value="1"/>
</dbReference>
<evidence type="ECO:0000256" key="1">
    <source>
        <dbReference type="ARBA" id="ARBA00003195"/>
    </source>
</evidence>
<evidence type="ECO:0000256" key="9">
    <source>
        <dbReference type="ARBA" id="ARBA00022982"/>
    </source>
</evidence>
<comment type="function">
    <text evidence="1">Accessory subunit of the mitochondrial membrane respiratory chain NADH dehydrogenase (Complex I), that is believed not to be involved in catalysis. Complex I functions in the transfer of electrons from NADH to the respiratory chain. The immediate electron acceptor for the enzyme is believed to be ubiquinone.</text>
</comment>
<evidence type="ECO:0000256" key="10">
    <source>
        <dbReference type="ARBA" id="ARBA00023128"/>
    </source>
</evidence>
<keyword evidence="10" id="KW-0496">Mitochondrion</keyword>
<evidence type="ECO:0000256" key="2">
    <source>
        <dbReference type="ARBA" id="ARBA00004443"/>
    </source>
</evidence>
<evidence type="ECO:0000256" key="5">
    <source>
        <dbReference type="ARBA" id="ARBA00022448"/>
    </source>
</evidence>
<dbReference type="EMBL" id="JAQQBR010000004">
    <property type="protein sequence ID" value="KAK0178472.1"/>
    <property type="molecule type" value="Genomic_DNA"/>
</dbReference>
<evidence type="ECO:0000256" key="11">
    <source>
        <dbReference type="ARBA" id="ARBA00023136"/>
    </source>
</evidence>
<evidence type="ECO:0000256" key="3">
    <source>
        <dbReference type="ARBA" id="ARBA00005923"/>
    </source>
</evidence>
<comment type="caution">
    <text evidence="12">The sequence shown here is derived from an EMBL/GenBank/DDBJ whole genome shotgun (WGS) entry which is preliminary data.</text>
</comment>
<keyword evidence="13" id="KW-1185">Reference proteome</keyword>
<dbReference type="InterPro" id="IPR026627">
    <property type="entry name" value="NDUFB2_animal"/>
</dbReference>
<comment type="similarity">
    <text evidence="3">Belongs to the complex I NDUFB2 subunit family.</text>
</comment>
<evidence type="ECO:0000256" key="7">
    <source>
        <dbReference type="ARBA" id="ARBA00022792"/>
    </source>
</evidence>
<evidence type="ECO:0000256" key="4">
    <source>
        <dbReference type="ARBA" id="ARBA00011533"/>
    </source>
</evidence>
<keyword evidence="7" id="KW-0999">Mitochondrion inner membrane</keyword>
<gene>
    <name evidence="12" type="ORF">PV327_007363</name>
</gene>
<name>A0AA39FZ04_MICHY</name>
<evidence type="ECO:0000256" key="6">
    <source>
        <dbReference type="ARBA" id="ARBA00022660"/>
    </source>
</evidence>
<comment type="subcellular location">
    <subcellularLocation>
        <location evidence="2">Mitochondrion inner membrane</location>
        <topology evidence="2">Peripheral membrane protein</topology>
        <orientation evidence="2">Matrix side</orientation>
    </subcellularLocation>
</comment>
<keyword evidence="11" id="KW-0472">Membrane</keyword>
<keyword evidence="8" id="KW-0809">Transit peptide</keyword>
<dbReference type="GO" id="GO:0032981">
    <property type="term" value="P:mitochondrial respiratory chain complex I assembly"/>
    <property type="evidence" value="ECO:0007669"/>
    <property type="project" value="TreeGrafter"/>
</dbReference>
<dbReference type="Proteomes" id="UP001168972">
    <property type="component" value="Unassembled WGS sequence"/>
</dbReference>
<evidence type="ECO:0000313" key="12">
    <source>
        <dbReference type="EMBL" id="KAK0178472.1"/>
    </source>
</evidence>
<dbReference type="PANTHER" id="PTHR15223">
    <property type="entry name" value="NADH-UBIQUINONE OXIDOREDUCTASE AGGG SUBUNIT"/>
    <property type="match status" value="1"/>
</dbReference>
<dbReference type="GO" id="GO:0005743">
    <property type="term" value="C:mitochondrial inner membrane"/>
    <property type="evidence" value="ECO:0007669"/>
    <property type="project" value="UniProtKB-SubCell"/>
</dbReference>
<evidence type="ECO:0000256" key="8">
    <source>
        <dbReference type="ARBA" id="ARBA00022946"/>
    </source>
</evidence>